<feature type="compositionally biased region" description="Low complexity" evidence="1">
    <location>
        <begin position="53"/>
        <end position="65"/>
    </location>
</feature>
<dbReference type="EMBL" id="KQ993862">
    <property type="protein sequence ID" value="KZV48434.1"/>
    <property type="molecule type" value="Genomic_DNA"/>
</dbReference>
<name>A0A2Z7CUT7_9LAMI</name>
<feature type="region of interest" description="Disordered" evidence="1">
    <location>
        <begin position="51"/>
        <end position="134"/>
    </location>
</feature>
<evidence type="ECO:0000256" key="1">
    <source>
        <dbReference type="SAM" id="MobiDB-lite"/>
    </source>
</evidence>
<evidence type="ECO:0000313" key="2">
    <source>
        <dbReference type="EMBL" id="KZV48434.1"/>
    </source>
</evidence>
<dbReference type="Proteomes" id="UP000250235">
    <property type="component" value="Unassembled WGS sequence"/>
</dbReference>
<gene>
    <name evidence="2" type="ORF">F511_17516</name>
</gene>
<keyword evidence="3" id="KW-1185">Reference proteome</keyword>
<sequence>MIPMITEDIRQDILFHRLSPSINISIGGASPDTILAPSDQLFVVADTKEKYNPIPSGPTIPSSSTWHQGEVQYNPQWPDNPELLDVEKEIKMPPKRSRAQGTTGETSRTESMTQGSENPTLTVTPEPNGATRIG</sequence>
<feature type="compositionally biased region" description="Polar residues" evidence="1">
    <location>
        <begin position="99"/>
        <end position="125"/>
    </location>
</feature>
<reference evidence="2 3" key="1">
    <citation type="journal article" date="2015" name="Proc. Natl. Acad. Sci. U.S.A.">
        <title>The resurrection genome of Boea hygrometrica: A blueprint for survival of dehydration.</title>
        <authorList>
            <person name="Xiao L."/>
            <person name="Yang G."/>
            <person name="Zhang L."/>
            <person name="Yang X."/>
            <person name="Zhao S."/>
            <person name="Ji Z."/>
            <person name="Zhou Q."/>
            <person name="Hu M."/>
            <person name="Wang Y."/>
            <person name="Chen M."/>
            <person name="Xu Y."/>
            <person name="Jin H."/>
            <person name="Xiao X."/>
            <person name="Hu G."/>
            <person name="Bao F."/>
            <person name="Hu Y."/>
            <person name="Wan P."/>
            <person name="Li L."/>
            <person name="Deng X."/>
            <person name="Kuang T."/>
            <person name="Xiang C."/>
            <person name="Zhu J.K."/>
            <person name="Oliver M.J."/>
            <person name="He Y."/>
        </authorList>
    </citation>
    <scope>NUCLEOTIDE SEQUENCE [LARGE SCALE GENOMIC DNA]</scope>
    <source>
        <strain evidence="3">cv. XS01</strain>
    </source>
</reference>
<protein>
    <submittedName>
        <fullName evidence="2">Uncharacterized protein</fullName>
    </submittedName>
</protein>
<evidence type="ECO:0000313" key="3">
    <source>
        <dbReference type="Proteomes" id="UP000250235"/>
    </source>
</evidence>
<accession>A0A2Z7CUT7</accession>
<dbReference type="AlphaFoldDB" id="A0A2Z7CUT7"/>
<proteinExistence type="predicted"/>
<organism evidence="2 3">
    <name type="scientific">Dorcoceras hygrometricum</name>
    <dbReference type="NCBI Taxonomy" id="472368"/>
    <lineage>
        <taxon>Eukaryota</taxon>
        <taxon>Viridiplantae</taxon>
        <taxon>Streptophyta</taxon>
        <taxon>Embryophyta</taxon>
        <taxon>Tracheophyta</taxon>
        <taxon>Spermatophyta</taxon>
        <taxon>Magnoliopsida</taxon>
        <taxon>eudicotyledons</taxon>
        <taxon>Gunneridae</taxon>
        <taxon>Pentapetalae</taxon>
        <taxon>asterids</taxon>
        <taxon>lamiids</taxon>
        <taxon>Lamiales</taxon>
        <taxon>Gesneriaceae</taxon>
        <taxon>Didymocarpoideae</taxon>
        <taxon>Trichosporeae</taxon>
        <taxon>Loxocarpinae</taxon>
        <taxon>Dorcoceras</taxon>
    </lineage>
</organism>